<evidence type="ECO:0000256" key="1">
    <source>
        <dbReference type="SAM" id="MobiDB-lite"/>
    </source>
</evidence>
<organism evidence="2 3">
    <name type="scientific">Corynebacterium sanguinis</name>
    <dbReference type="NCBI Taxonomy" id="2594913"/>
    <lineage>
        <taxon>Bacteria</taxon>
        <taxon>Bacillati</taxon>
        <taxon>Actinomycetota</taxon>
        <taxon>Actinomycetes</taxon>
        <taxon>Mycobacteriales</taxon>
        <taxon>Corynebacteriaceae</taxon>
        <taxon>Corynebacterium</taxon>
    </lineage>
</organism>
<evidence type="ECO:0000313" key="2">
    <source>
        <dbReference type="EMBL" id="TVS30357.1"/>
    </source>
</evidence>
<dbReference type="InterPro" id="IPR038555">
    <property type="entry name" value="Zincin_1_sf"/>
</dbReference>
<dbReference type="RefSeq" id="WP_050758263.1">
    <property type="nucleotide sequence ID" value="NZ_JALXMD010000005.1"/>
</dbReference>
<dbReference type="AlphaFoldDB" id="A0A6C1U2H0"/>
<dbReference type="Gene3D" id="3.30.2010.20">
    <property type="match status" value="1"/>
</dbReference>
<accession>A0A6C1U2H0</accession>
<feature type="compositionally biased region" description="Basic residues" evidence="1">
    <location>
        <begin position="14"/>
        <end position="28"/>
    </location>
</feature>
<evidence type="ECO:0000313" key="3">
    <source>
        <dbReference type="Proteomes" id="UP000336646"/>
    </source>
</evidence>
<name>A0A6C1U2H0_9CORY</name>
<dbReference type="Proteomes" id="UP000336646">
    <property type="component" value="Unassembled WGS sequence"/>
</dbReference>
<sequence>MSPADSPQPGRQPRLAHLRPAHDRRGRGPRGPLLPVAVPRYRTRSMAFDQLVLEAYAPLHNAYFDQLAGVDLAVDTIPRMRLRPDSVMPDDTVADGPVPLGRILGAGVDRYGNPTRARIIVFRMPVERRAKTTAERSEMLTWILTALVANHLNMDPRDLDPEFGW</sequence>
<dbReference type="OrthoDB" id="4966605at2"/>
<gene>
    <name evidence="2" type="ORF">EKI59_00805</name>
</gene>
<protein>
    <submittedName>
        <fullName evidence="2">Metallopeptidase family protein</fullName>
    </submittedName>
</protein>
<feature type="region of interest" description="Disordered" evidence="1">
    <location>
        <begin position="1"/>
        <end position="34"/>
    </location>
</feature>
<comment type="caution">
    <text evidence="2">The sequence shown here is derived from an EMBL/GenBank/DDBJ whole genome shotgun (WGS) entry which is preliminary data.</text>
</comment>
<dbReference type="SUPFAM" id="SSF55486">
    <property type="entry name" value="Metalloproteases ('zincins'), catalytic domain"/>
    <property type="match status" value="1"/>
</dbReference>
<proteinExistence type="predicted"/>
<dbReference type="CDD" id="cd12954">
    <property type="entry name" value="MMP_TTHA0227_like_1"/>
    <property type="match status" value="1"/>
</dbReference>
<reference evidence="2 3" key="1">
    <citation type="submission" date="2018-12" db="EMBL/GenBank/DDBJ databases">
        <title>Corynebacterium sanguinis sp. nov., a clinically-associated and environmental corynebacterium.</title>
        <authorList>
            <person name="Gonzales-Siles L."/>
            <person name="Jaen-Luchoro D."/>
            <person name="Cardew S."/>
            <person name="Inganas E."/>
            <person name="Ohlen M."/>
            <person name="Jensie-Markopolous S."/>
            <person name="Pinyeiro-Iglesias B."/>
            <person name="Molin K."/>
            <person name="Skovbjerg S."/>
            <person name="Svensson-Stadler L."/>
            <person name="Funke G."/>
            <person name="Moore E.R.B."/>
        </authorList>
    </citation>
    <scope>NUCLEOTIDE SEQUENCE [LARGE SCALE GENOMIC DNA]</scope>
    <source>
        <strain evidence="2 3">58734</strain>
    </source>
</reference>
<dbReference type="EMBL" id="RXIR01000001">
    <property type="protein sequence ID" value="TVS30357.1"/>
    <property type="molecule type" value="Genomic_DNA"/>
</dbReference>